<dbReference type="RefSeq" id="WP_314015768.1">
    <property type="nucleotide sequence ID" value="NZ_JAVTTP010000001.1"/>
</dbReference>
<proteinExistence type="predicted"/>
<reference evidence="1 2" key="1">
    <citation type="submission" date="2023-09" db="EMBL/GenBank/DDBJ databases">
        <title>Novel taxa isolated from Blanes Bay.</title>
        <authorList>
            <person name="Rey-Velasco X."/>
            <person name="Lucena T."/>
        </authorList>
    </citation>
    <scope>NUCLEOTIDE SEQUENCE [LARGE SCALE GENOMIC DNA]</scope>
    <source>
        <strain evidence="1 2">S334</strain>
    </source>
</reference>
<name>A0ABU3L7K5_9FLAO</name>
<dbReference type="Proteomes" id="UP001250656">
    <property type="component" value="Unassembled WGS sequence"/>
</dbReference>
<accession>A0ABU3L7K5</accession>
<sequence length="296" mass="30631">MEKIRFILIAVTALTLFVSCEDDGGSSKISLIEGAVPNMVKSASEETIIDLIKLNDNEPVTLTFSAEIAQGNPESADIVGIYTTVDGDVYNTLLLSNVSLPQEFSLTVDEVIAAFNELNSIADVKLGDVLGVTTRFTLDDGTVLDIVSTDGVTGGTGTNLATTVLFTTVITYPVSCPTSLEGDYTGTVIATNQTAGTFISPQQITIIQPSAGTYVLSDGTAGLFGAATPVGLQFTDVCGTLTVASPSTNFPGQVDYVPGSASLNADTGVITLNLGFTATSCCGLPGIEYTLELVPN</sequence>
<evidence type="ECO:0008006" key="3">
    <source>
        <dbReference type="Google" id="ProtNLM"/>
    </source>
</evidence>
<dbReference type="EMBL" id="JAVTTP010000001">
    <property type="protein sequence ID" value="MDT7829672.1"/>
    <property type="molecule type" value="Genomic_DNA"/>
</dbReference>
<evidence type="ECO:0000313" key="2">
    <source>
        <dbReference type="Proteomes" id="UP001250656"/>
    </source>
</evidence>
<organism evidence="1 2">
    <name type="scientific">Pricia mediterranea</name>
    <dbReference type="NCBI Taxonomy" id="3076079"/>
    <lineage>
        <taxon>Bacteria</taxon>
        <taxon>Pseudomonadati</taxon>
        <taxon>Bacteroidota</taxon>
        <taxon>Flavobacteriia</taxon>
        <taxon>Flavobacteriales</taxon>
        <taxon>Flavobacteriaceae</taxon>
        <taxon>Pricia</taxon>
    </lineage>
</organism>
<dbReference type="PROSITE" id="PS51257">
    <property type="entry name" value="PROKAR_LIPOPROTEIN"/>
    <property type="match status" value="1"/>
</dbReference>
<comment type="caution">
    <text evidence="1">The sequence shown here is derived from an EMBL/GenBank/DDBJ whole genome shotgun (WGS) entry which is preliminary data.</text>
</comment>
<evidence type="ECO:0000313" key="1">
    <source>
        <dbReference type="EMBL" id="MDT7829672.1"/>
    </source>
</evidence>
<keyword evidence="2" id="KW-1185">Reference proteome</keyword>
<gene>
    <name evidence="1" type="ORF">RQM65_13445</name>
</gene>
<protein>
    <recommendedName>
        <fullName evidence="3">DUF4382 domain-containing protein</fullName>
    </recommendedName>
</protein>